<feature type="compositionally biased region" description="Polar residues" evidence="1">
    <location>
        <begin position="280"/>
        <end position="290"/>
    </location>
</feature>
<dbReference type="AlphaFoldDB" id="A0A2N3NHX9"/>
<dbReference type="InterPro" id="IPR001683">
    <property type="entry name" value="PX_dom"/>
</dbReference>
<dbReference type="InterPro" id="IPR024555">
    <property type="entry name" value="PX-associated"/>
</dbReference>
<dbReference type="Gene3D" id="3.30.1520.10">
    <property type="entry name" value="Phox-like domain"/>
    <property type="match status" value="1"/>
</dbReference>
<dbReference type="Proteomes" id="UP000233524">
    <property type="component" value="Unassembled WGS sequence"/>
</dbReference>
<feature type="region of interest" description="Disordered" evidence="1">
    <location>
        <begin position="272"/>
        <end position="363"/>
    </location>
</feature>
<dbReference type="GO" id="GO:0035091">
    <property type="term" value="F:phosphatidylinositol binding"/>
    <property type="evidence" value="ECO:0007669"/>
    <property type="project" value="InterPro"/>
</dbReference>
<dbReference type="VEuPathDB" id="FungiDB:jhhlp_001307"/>
<accession>A0A2N3NHX9</accession>
<evidence type="ECO:0000256" key="1">
    <source>
        <dbReference type="SAM" id="MobiDB-lite"/>
    </source>
</evidence>
<dbReference type="CDD" id="cd06869">
    <property type="entry name" value="PX_UP2_fungi"/>
    <property type="match status" value="1"/>
</dbReference>
<evidence type="ECO:0000313" key="4">
    <source>
        <dbReference type="Proteomes" id="UP000233524"/>
    </source>
</evidence>
<dbReference type="PROSITE" id="PS50195">
    <property type="entry name" value="PX"/>
    <property type="match status" value="1"/>
</dbReference>
<feature type="region of interest" description="Disordered" evidence="1">
    <location>
        <begin position="1"/>
        <end position="28"/>
    </location>
</feature>
<dbReference type="Pfam" id="PF12828">
    <property type="entry name" value="PXB"/>
    <property type="match status" value="1"/>
</dbReference>
<dbReference type="InterPro" id="IPR036871">
    <property type="entry name" value="PX_dom_sf"/>
</dbReference>
<dbReference type="STRING" id="41688.A0A2N3NHX9"/>
<name>A0A2N3NHX9_9PEZI</name>
<evidence type="ECO:0000313" key="3">
    <source>
        <dbReference type="EMBL" id="PKS12011.1"/>
    </source>
</evidence>
<dbReference type="Pfam" id="PF00787">
    <property type="entry name" value="PX"/>
    <property type="match status" value="1"/>
</dbReference>
<dbReference type="PANTHER" id="PTHR47185">
    <property type="entry name" value="PX DOMAIN-CONTAINING PROTEIN YPR097W"/>
    <property type="match status" value="1"/>
</dbReference>
<feature type="compositionally biased region" description="Basic residues" evidence="1">
    <location>
        <begin position="909"/>
        <end position="920"/>
    </location>
</feature>
<feature type="region of interest" description="Disordered" evidence="1">
    <location>
        <begin position="889"/>
        <end position="928"/>
    </location>
</feature>
<gene>
    <name evidence="3" type="ORF">jhhlp_001307</name>
</gene>
<organism evidence="3 4">
    <name type="scientific">Lomentospora prolificans</name>
    <dbReference type="NCBI Taxonomy" id="41688"/>
    <lineage>
        <taxon>Eukaryota</taxon>
        <taxon>Fungi</taxon>
        <taxon>Dikarya</taxon>
        <taxon>Ascomycota</taxon>
        <taxon>Pezizomycotina</taxon>
        <taxon>Sordariomycetes</taxon>
        <taxon>Hypocreomycetidae</taxon>
        <taxon>Microascales</taxon>
        <taxon>Microascaceae</taxon>
        <taxon>Lomentospora</taxon>
    </lineage>
</organism>
<dbReference type="SUPFAM" id="SSF64268">
    <property type="entry name" value="PX domain"/>
    <property type="match status" value="1"/>
</dbReference>
<comment type="caution">
    <text evidence="3">The sequence shown here is derived from an EMBL/GenBank/DDBJ whole genome shotgun (WGS) entry which is preliminary data.</text>
</comment>
<keyword evidence="4" id="KW-1185">Reference proteome</keyword>
<dbReference type="Pfam" id="PF12825">
    <property type="entry name" value="DUF3818"/>
    <property type="match status" value="1"/>
</dbReference>
<sequence>MVSSQDQRLPDSPGVAAAATGDNVIPRAPPAQIVPNDALSPGQVLSGKQEHYLKRELLSEQVKAEITELNSPTALRRFGAPFKSEFGEVSPLDSELPILRYIFVHHVRDFPFLDKAREKEFWQDKLQVFLESFANKSISSSEDRLEETKRRKLAIKAQKLVELMMVSGVRTSSGFEERIRFSEIELVDSNAIDTGVMHTLPEGNYFNGWDVNIAGVRMVSIKRNIRYHKHAEFILRVKRKGEIEHFVARRYGDFHRLHHRLRLELPGKVLPVLPKKNKSDSTASSLSSFQVDGPESEDSSLSSASTQLTGVAPAKVNGITEGSSMTLSVRGHHRHSSAASARSSPRPSTDGRPKTPLPKDKSDVGIRFQPVTLFRETQRVSLRAYLRSLLQSPQISQTNAIQEFLTKERIQLNDDDVDDIMRRKAVDERRVEEQKQFYEIARRRAAELDVYMEQFRRDIVERNGLTKLFEEIRIKKTIPDLSIQYRKFAEWLRIEVAATIYHLFLAEDNSPELFSQLKRIHSLIPYSVIKNVIRIANPAAVMSGILDIFLAQPFGARSLMQRIFSLTLNDGIRSVQKSIDALAARINDQVFVDKIIKFVESPESLKMEIRQDATRLGVDNIVAIMQSDAIAPELTPAQKERVFNAYVAFNSAVENVDQELKQGAQLFSYLKQLLKLSTRQRDKLMMLHLIEEPVTLQLFRDLFTIFYEPLVRVYKSANVYSSVTDFAMFIDDVIQVVERFHEQDASADPNQTVQAFIDLCARHEHNFYKFVHEIHTHDDGLFTQLMAWIEDILDFLRQGPKNGTLNINALFEGAVSSEIVDKQKVIEEVDELIKWQEARKKWHHDKTRQKMAAESSTGLEAIVSSFSSSDFGLDQGDLDDLAYDDYDEYETESEAEKDDELEPIEAERRRRAKRRDRLRRRAGEPTKPTIAEIHKLKENFIIMLRHVLAE</sequence>
<reference evidence="3 4" key="1">
    <citation type="journal article" date="2017" name="G3 (Bethesda)">
        <title>First Draft Genome Sequence of the Pathogenic Fungus Lomentospora prolificans (Formerly Scedosporium prolificans).</title>
        <authorList>
            <person name="Luo R."/>
            <person name="Zimin A."/>
            <person name="Workman R."/>
            <person name="Fan Y."/>
            <person name="Pertea G."/>
            <person name="Grossman N."/>
            <person name="Wear M.P."/>
            <person name="Jia B."/>
            <person name="Miller H."/>
            <person name="Casadevall A."/>
            <person name="Timp W."/>
            <person name="Zhang S.X."/>
            <person name="Salzberg S.L."/>
        </authorList>
    </citation>
    <scope>NUCLEOTIDE SEQUENCE [LARGE SCALE GENOMIC DNA]</scope>
    <source>
        <strain evidence="3 4">JHH-5317</strain>
    </source>
</reference>
<dbReference type="InParanoid" id="A0A2N3NHX9"/>
<feature type="compositionally biased region" description="Low complexity" evidence="1">
    <location>
        <begin position="337"/>
        <end position="348"/>
    </location>
</feature>
<evidence type="ECO:0000259" key="2">
    <source>
        <dbReference type="PROSITE" id="PS50195"/>
    </source>
</evidence>
<feature type="compositionally biased region" description="Acidic residues" evidence="1">
    <location>
        <begin position="889"/>
        <end position="904"/>
    </location>
</feature>
<feature type="compositionally biased region" description="Basic and acidic residues" evidence="1">
    <location>
        <begin position="349"/>
        <end position="363"/>
    </location>
</feature>
<dbReference type="EMBL" id="NLAX01000004">
    <property type="protein sequence ID" value="PKS12011.1"/>
    <property type="molecule type" value="Genomic_DNA"/>
</dbReference>
<dbReference type="InterPro" id="IPR024554">
    <property type="entry name" value="LEC1-like_C"/>
</dbReference>
<dbReference type="FunCoup" id="A0A2N3NHX9">
    <property type="interactions" value="24"/>
</dbReference>
<dbReference type="InterPro" id="IPR047168">
    <property type="entry name" value="LEC1-like"/>
</dbReference>
<protein>
    <recommendedName>
        <fullName evidence="2">PX domain-containing protein</fullName>
    </recommendedName>
</protein>
<proteinExistence type="predicted"/>
<dbReference type="SMART" id="SM00312">
    <property type="entry name" value="PX"/>
    <property type="match status" value="1"/>
</dbReference>
<dbReference type="OrthoDB" id="71672at2759"/>
<dbReference type="PANTHER" id="PTHR47185:SF1">
    <property type="entry name" value="PX DOMAIN-CONTAINING PROTEIN YPR097W"/>
    <property type="match status" value="1"/>
</dbReference>
<feature type="domain" description="PX" evidence="2">
    <location>
        <begin position="211"/>
        <end position="412"/>
    </location>
</feature>